<keyword evidence="1" id="KW-1133">Transmembrane helix</keyword>
<organism evidence="2 3">
    <name type="scientific">Campylobacter canadensis</name>
    <dbReference type="NCBI Taxonomy" id="449520"/>
    <lineage>
        <taxon>Bacteria</taxon>
        <taxon>Pseudomonadati</taxon>
        <taxon>Campylobacterota</taxon>
        <taxon>Epsilonproteobacteria</taxon>
        <taxon>Campylobacterales</taxon>
        <taxon>Campylobacteraceae</taxon>
        <taxon>Campylobacter</taxon>
    </lineage>
</organism>
<dbReference type="RefSeq" id="WP_172233975.1">
    <property type="nucleotide sequence ID" value="NZ_CP035946.1"/>
</dbReference>
<feature type="transmembrane region" description="Helical" evidence="1">
    <location>
        <begin position="212"/>
        <end position="238"/>
    </location>
</feature>
<dbReference type="Proteomes" id="UP000786183">
    <property type="component" value="Unassembled WGS sequence"/>
</dbReference>
<keyword evidence="1" id="KW-0472">Membrane</keyword>
<gene>
    <name evidence="2" type="ORF">AVCANL283_06125</name>
</gene>
<feature type="transmembrane region" description="Helical" evidence="1">
    <location>
        <begin position="73"/>
        <end position="96"/>
    </location>
</feature>
<comment type="caution">
    <text evidence="2">The sequence shown here is derived from an EMBL/GenBank/DDBJ whole genome shotgun (WGS) entry which is preliminary data.</text>
</comment>
<feature type="transmembrane region" description="Helical" evidence="1">
    <location>
        <begin position="351"/>
        <end position="371"/>
    </location>
</feature>
<sequence>MLNSFAPPFKLVGIYFVFALMHLLTFSFLLFKFNLDSAYFKAFLHSFFAAFALNVIIASLYQLSSVAYEKAFISIKMSLIFALIFNIFICVLLYGFYSANYSLCFKSAIFICIALFYFIFLFLLSFYKIKNLTQMLLYCAVVYLFLGLCAAFCIFAFYNLYIEIEYEIFLYYHIYFMLGFVFFTSMGAALMLLPMFSLNHKSPIILVKISFILYFLAIFHLAIFAYLAMIVFAIWVLILLKNRVRKKLDYWNINVIFSALCLIFTSILCFLKYYNLAILSLIFGVLLPFIVAHMYKILPFLIWYHFIAKFVGKCKVPLLTDMVKEKLANICILLNVFCFISVLFFKDFLAYFWLIFLLLLFINMINIFTFIKYKGEKND</sequence>
<evidence type="ECO:0000256" key="1">
    <source>
        <dbReference type="SAM" id="Phobius"/>
    </source>
</evidence>
<feature type="transmembrane region" description="Helical" evidence="1">
    <location>
        <begin position="43"/>
        <end position="61"/>
    </location>
</feature>
<feature type="transmembrane region" description="Helical" evidence="1">
    <location>
        <begin position="250"/>
        <end position="274"/>
    </location>
</feature>
<feature type="transmembrane region" description="Helical" evidence="1">
    <location>
        <begin position="108"/>
        <end position="129"/>
    </location>
</feature>
<protein>
    <submittedName>
        <fullName evidence="2">Uncharacterized protein</fullName>
    </submittedName>
</protein>
<name>A0ABS7WSD4_9BACT</name>
<evidence type="ECO:0000313" key="2">
    <source>
        <dbReference type="EMBL" id="MBZ7987675.1"/>
    </source>
</evidence>
<feature type="transmembrane region" description="Helical" evidence="1">
    <location>
        <begin position="12"/>
        <end position="31"/>
    </location>
</feature>
<keyword evidence="3" id="KW-1185">Reference proteome</keyword>
<feature type="transmembrane region" description="Helical" evidence="1">
    <location>
        <begin position="170"/>
        <end position="192"/>
    </location>
</feature>
<keyword evidence="1" id="KW-0812">Transmembrane</keyword>
<dbReference type="EMBL" id="JACGBB010000012">
    <property type="protein sequence ID" value="MBZ7987675.1"/>
    <property type="molecule type" value="Genomic_DNA"/>
</dbReference>
<feature type="transmembrane region" description="Helical" evidence="1">
    <location>
        <begin position="327"/>
        <end position="345"/>
    </location>
</feature>
<proteinExistence type="predicted"/>
<evidence type="ECO:0000313" key="3">
    <source>
        <dbReference type="Proteomes" id="UP000786183"/>
    </source>
</evidence>
<accession>A0ABS7WSD4</accession>
<feature type="transmembrane region" description="Helical" evidence="1">
    <location>
        <begin position="280"/>
        <end position="306"/>
    </location>
</feature>
<reference evidence="2 3" key="1">
    <citation type="submission" date="2020-07" db="EMBL/GenBank/DDBJ databases">
        <title>Transfer of Campylobacter canadensis to the novel genus Avispirillum gen. nov., that also includes two novel species recovered from migratory waterfowl: Avispirillum anseris sp. nov. and Avispirillum brantae sp. nov.</title>
        <authorList>
            <person name="Miller W.G."/>
            <person name="Chapman M.H."/>
            <person name="Yee E."/>
            <person name="Inglis G.D."/>
        </authorList>
    </citation>
    <scope>NUCLEOTIDE SEQUENCE [LARGE SCALE GENOMIC DNA]</scope>
    <source>
        <strain evidence="2 3">L283</strain>
    </source>
</reference>
<feature type="transmembrane region" description="Helical" evidence="1">
    <location>
        <begin position="135"/>
        <end position="158"/>
    </location>
</feature>